<name>Q9EZE5_ECOLX</name>
<dbReference type="Gene3D" id="3.30.530.20">
    <property type="match status" value="1"/>
</dbReference>
<evidence type="ECO:0000313" key="1">
    <source>
        <dbReference type="EMBL" id="AAG37056.1"/>
    </source>
</evidence>
<reference evidence="1" key="1">
    <citation type="journal article" date="2001" name="Infect. Immun.">
        <title>EspC pathogenicity island of enteropathogenic Escherichia coli encodes an enterotoxin.</title>
        <authorList>
            <person name="Mellies J.L."/>
            <person name="Navarro-Garcia F."/>
            <person name="Okeke I."/>
            <person name="Frederickson J."/>
            <person name="Nataro J.P."/>
            <person name="Kaper J.B."/>
        </authorList>
    </citation>
    <scope>NUCLEOTIDE SEQUENCE</scope>
    <source>
        <strain evidence="1">E2348/69</strain>
    </source>
</reference>
<accession>Q9EZE5</accession>
<dbReference type="InterPro" id="IPR023393">
    <property type="entry name" value="START-like_dom_sf"/>
</dbReference>
<dbReference type="EMBL" id="AF297061">
    <property type="protein sequence ID" value="AAG37056.1"/>
    <property type="molecule type" value="Genomic_DNA"/>
</dbReference>
<sequence>MNEINWPEGFVPGFTDNFVSNEMIISGLNVKDIWPLLSQPFLWPKIVLIFAFTITKSQNWKMGCVSISKPLVFLLKLRLWSLSHRWKANLLVWPGTDGPVKKILLNVSMYIMHGYWRIFPVTGYVS</sequence>
<dbReference type="AlphaFoldDB" id="Q9EZE5"/>
<organism evidence="1">
    <name type="scientific">Escherichia coli</name>
    <dbReference type="NCBI Taxonomy" id="562"/>
    <lineage>
        <taxon>Bacteria</taxon>
        <taxon>Pseudomonadati</taxon>
        <taxon>Pseudomonadota</taxon>
        <taxon>Gammaproteobacteria</taxon>
        <taxon>Enterobacterales</taxon>
        <taxon>Enterobacteriaceae</taxon>
        <taxon>Escherichia</taxon>
    </lineage>
</organism>
<protein>
    <submittedName>
        <fullName evidence="1">Uncharacterized protein</fullName>
    </submittedName>
</protein>
<proteinExistence type="predicted"/>